<evidence type="ECO:0000256" key="1">
    <source>
        <dbReference type="ARBA" id="ARBA00004370"/>
    </source>
</evidence>
<keyword evidence="3 7" id="KW-0812">Transmembrane</keyword>
<dbReference type="InterPro" id="IPR007593">
    <property type="entry name" value="CD225/Dispanin_fam"/>
</dbReference>
<dbReference type="AlphaFoldDB" id="A0A803KFD8"/>
<dbReference type="CTD" id="100486192"/>
<feature type="region of interest" description="Disordered" evidence="6">
    <location>
        <begin position="1"/>
        <end position="21"/>
    </location>
</feature>
<dbReference type="GO" id="GO:0005886">
    <property type="term" value="C:plasma membrane"/>
    <property type="evidence" value="ECO:0000318"/>
    <property type="project" value="GO_Central"/>
</dbReference>
<dbReference type="InterPro" id="IPR051517">
    <property type="entry name" value="IFITM_antiviral_protein"/>
</dbReference>
<dbReference type="RefSeq" id="XP_002937690.1">
    <property type="nucleotide sequence ID" value="XM_002937644.5"/>
</dbReference>
<reference evidence="10" key="3">
    <citation type="submission" date="2025-04" db="UniProtKB">
        <authorList>
            <consortium name="RefSeq"/>
        </authorList>
    </citation>
    <scope>IDENTIFICATION</scope>
    <source>
        <strain evidence="10">Nigerian</strain>
        <tissue evidence="10">Liver and blood</tissue>
    </source>
</reference>
<protein>
    <submittedName>
        <fullName evidence="10">Dispanin subfamily A member 2b</fullName>
    </submittedName>
    <submittedName>
        <fullName evidence="8">Provisional ortholog of interferon induced transmembrane protein 3</fullName>
    </submittedName>
</protein>
<dbReference type="Ensembl" id="ENSXETT00000116146">
    <property type="protein sequence ID" value="ENSXETP00000119118"/>
    <property type="gene ID" value="ENSXETG00000041596"/>
</dbReference>
<name>A0A803KFD8_XENTR</name>
<feature type="transmembrane region" description="Helical" evidence="7">
    <location>
        <begin position="72"/>
        <end position="90"/>
    </location>
</feature>
<evidence type="ECO:0000256" key="6">
    <source>
        <dbReference type="SAM" id="MobiDB-lite"/>
    </source>
</evidence>
<organism evidence="8">
    <name type="scientific">Xenopus tropicalis</name>
    <name type="common">Western clawed frog</name>
    <name type="synonym">Silurana tropicalis</name>
    <dbReference type="NCBI Taxonomy" id="8364"/>
    <lineage>
        <taxon>Eukaryota</taxon>
        <taxon>Metazoa</taxon>
        <taxon>Chordata</taxon>
        <taxon>Craniata</taxon>
        <taxon>Vertebrata</taxon>
        <taxon>Euteleostomi</taxon>
        <taxon>Amphibia</taxon>
        <taxon>Batrachia</taxon>
        <taxon>Anura</taxon>
        <taxon>Pipoidea</taxon>
        <taxon>Pipidae</taxon>
        <taxon>Xenopodinae</taxon>
        <taxon>Xenopus</taxon>
        <taxon>Silurana</taxon>
    </lineage>
</organism>
<dbReference type="PANTHER" id="PTHR13999:SF35">
    <property type="entry name" value="DISPANIN SUBFAMILY A MEMBER 2B"/>
    <property type="match status" value="1"/>
</dbReference>
<evidence type="ECO:0000256" key="2">
    <source>
        <dbReference type="ARBA" id="ARBA00006843"/>
    </source>
</evidence>
<evidence type="ECO:0000313" key="11">
    <source>
        <dbReference type="Xenbase" id="XB-GENE-990429"/>
    </source>
</evidence>
<dbReference type="GeneID" id="100486192"/>
<dbReference type="Proteomes" id="UP000008143">
    <property type="component" value="Chromosome 4"/>
</dbReference>
<dbReference type="OrthoDB" id="9906841at2759"/>
<evidence type="ECO:0000256" key="4">
    <source>
        <dbReference type="ARBA" id="ARBA00022989"/>
    </source>
</evidence>
<dbReference type="PANTHER" id="PTHR13999">
    <property type="entry name" value="INTERFERON INDUCIBLE TRANSMEMBRANE PROTEIN"/>
    <property type="match status" value="1"/>
</dbReference>
<evidence type="ECO:0000256" key="7">
    <source>
        <dbReference type="SAM" id="Phobius"/>
    </source>
</evidence>
<dbReference type="GeneTree" id="ENSGT00950000182857"/>
<evidence type="ECO:0000256" key="5">
    <source>
        <dbReference type="ARBA" id="ARBA00023136"/>
    </source>
</evidence>
<dbReference type="Pfam" id="PF04505">
    <property type="entry name" value="CD225"/>
    <property type="match status" value="1"/>
</dbReference>
<comment type="subcellular location">
    <subcellularLocation>
        <location evidence="1">Membrane</location>
    </subcellularLocation>
</comment>
<feature type="compositionally biased region" description="Polar residues" evidence="6">
    <location>
        <begin position="1"/>
        <end position="13"/>
    </location>
</feature>
<reference evidence="8" key="2">
    <citation type="submission" date="2021-03" db="UniProtKB">
        <authorList>
            <consortium name="Ensembl"/>
        </authorList>
    </citation>
    <scope>IDENTIFICATION</scope>
</reference>
<evidence type="ECO:0000256" key="3">
    <source>
        <dbReference type="ARBA" id="ARBA00022692"/>
    </source>
</evidence>
<sequence>MSTESTDTTNKPTSYMMEPPPSYVNQGFDPPRGGMIGFANASAPQVHTTVVNIIPGELSIRDHLPWSVFNTFYMNFCCLGFIAVIFSVKSRDRKVIGDRIGAMSYGSTARNLNIAATMFTVITIIIVLIMLLSAPRPQRIG</sequence>
<accession>A0A803KFD8</accession>
<comment type="similarity">
    <text evidence="2">Belongs to the CD225/Dispanin family.</text>
</comment>
<gene>
    <name evidence="8 11" type="primary">XB990428</name>
    <name evidence="10" type="synonym">LOC100486192</name>
</gene>
<evidence type="ECO:0000313" key="10">
    <source>
        <dbReference type="RefSeq" id="XP_002937690.1"/>
    </source>
</evidence>
<keyword evidence="9" id="KW-1185">Reference proteome</keyword>
<dbReference type="OMA" id="INCTYAK"/>
<dbReference type="KEGG" id="xtr:100486192"/>
<keyword evidence="4 7" id="KW-1133">Transmembrane helix</keyword>
<keyword evidence="5 7" id="KW-0472">Membrane</keyword>
<dbReference type="AGR" id="Xenbase:XB-GENE-990429"/>
<evidence type="ECO:0000313" key="9">
    <source>
        <dbReference type="Proteomes" id="UP000008143"/>
    </source>
</evidence>
<reference evidence="8" key="1">
    <citation type="journal article" date="2010" name="Science">
        <title>The genome of the Western clawed frog Xenopus tropicalis.</title>
        <authorList>
            <person name="Hellsten U."/>
            <person name="Harland R.M."/>
            <person name="Gilchrist M.J."/>
            <person name="Hendrix D."/>
            <person name="Jurka J."/>
            <person name="Kapitonov V."/>
            <person name="Ovcharenko I."/>
            <person name="Putnam N.H."/>
            <person name="Shu S."/>
            <person name="Taher L."/>
            <person name="Blitz I.L."/>
            <person name="Blumberg B."/>
            <person name="Dichmann D.S."/>
            <person name="Dubchak I."/>
            <person name="Amaya E."/>
            <person name="Detter J.C."/>
            <person name="Fletcher R."/>
            <person name="Gerhard D.S."/>
            <person name="Goodstein D."/>
            <person name="Graves T."/>
            <person name="Grigoriev I.V."/>
            <person name="Grimwood J."/>
            <person name="Kawashima T."/>
            <person name="Lindquist E."/>
            <person name="Lucas S.M."/>
            <person name="Mead P.E."/>
            <person name="Mitros T."/>
            <person name="Ogino H."/>
            <person name="Ohta Y."/>
            <person name="Poliakov A.V."/>
            <person name="Pollet N."/>
            <person name="Robert J."/>
            <person name="Salamov A."/>
            <person name="Sater A.K."/>
            <person name="Schmutz J."/>
            <person name="Terry A."/>
            <person name="Vize P.D."/>
            <person name="Warren W.C."/>
            <person name="Wells D."/>
            <person name="Wills A."/>
            <person name="Wilson R.K."/>
            <person name="Zimmerman L.B."/>
            <person name="Zorn A.M."/>
            <person name="Grainger R."/>
            <person name="Grammer T."/>
            <person name="Khokha M.K."/>
            <person name="Richardson P.M."/>
            <person name="Rokhsar D.S."/>
        </authorList>
    </citation>
    <scope>NUCLEOTIDE SEQUENCE [LARGE SCALE GENOMIC DNA]</scope>
    <source>
        <strain evidence="8">Nigerian</strain>
    </source>
</reference>
<evidence type="ECO:0000313" key="8">
    <source>
        <dbReference type="Ensembl" id="ENSXETP00000119118"/>
    </source>
</evidence>
<dbReference type="Xenbase" id="XB-GENE-990429">
    <property type="gene designation" value="XB990428"/>
</dbReference>
<proteinExistence type="inferred from homology"/>
<feature type="transmembrane region" description="Helical" evidence="7">
    <location>
        <begin position="111"/>
        <end position="132"/>
    </location>
</feature>